<dbReference type="AlphaFoldDB" id="A0A1D6EEV2"/>
<evidence type="ECO:0000313" key="1">
    <source>
        <dbReference type="EMBL" id="ONM18742.1"/>
    </source>
</evidence>
<dbReference type="InParanoid" id="A0A1D6EEV2"/>
<sequence>MAAPPCCSLTPPYSRPAMAPSPPVASHCSTPSHGRLQLHHGELALPQTLAEFFHGALDTSSHSCCLPWLSTSLVAEYGPCTRPSSTATATARSTVSSTFDSCQHHASRGSSGGKVGQLGFAPYVDDVCDVEMMIDWCVSFAAI</sequence>
<reference evidence="1" key="1">
    <citation type="submission" date="2015-12" db="EMBL/GenBank/DDBJ databases">
        <title>Update maize B73 reference genome by single molecule sequencing technologies.</title>
        <authorList>
            <consortium name="Maize Genome Sequencing Project"/>
            <person name="Ware D."/>
        </authorList>
    </citation>
    <scope>NUCLEOTIDE SEQUENCE [LARGE SCALE GENOMIC DNA]</scope>
    <source>
        <tissue evidence="1">Seedling</tissue>
    </source>
</reference>
<proteinExistence type="predicted"/>
<organism evidence="1">
    <name type="scientific">Zea mays</name>
    <name type="common">Maize</name>
    <dbReference type="NCBI Taxonomy" id="4577"/>
    <lineage>
        <taxon>Eukaryota</taxon>
        <taxon>Viridiplantae</taxon>
        <taxon>Streptophyta</taxon>
        <taxon>Embryophyta</taxon>
        <taxon>Tracheophyta</taxon>
        <taxon>Spermatophyta</taxon>
        <taxon>Magnoliopsida</taxon>
        <taxon>Liliopsida</taxon>
        <taxon>Poales</taxon>
        <taxon>Poaceae</taxon>
        <taxon>PACMAD clade</taxon>
        <taxon>Panicoideae</taxon>
        <taxon>Andropogonodae</taxon>
        <taxon>Andropogoneae</taxon>
        <taxon>Tripsacinae</taxon>
        <taxon>Zea</taxon>
    </lineage>
</organism>
<name>A0A1D6EEV2_MAIZE</name>
<dbReference type="EMBL" id="CM007648">
    <property type="protein sequence ID" value="ONM18742.1"/>
    <property type="molecule type" value="Genomic_DNA"/>
</dbReference>
<protein>
    <submittedName>
        <fullName evidence="1">Uncharacterized protein</fullName>
    </submittedName>
</protein>
<accession>A0A1D6EEV2</accession>
<gene>
    <name evidence="1" type="ORF">ZEAMMB73_Zm00001d004338</name>
</gene>